<dbReference type="Proteomes" id="UP000070442">
    <property type="component" value="Unassembled WGS sequence"/>
</dbReference>
<evidence type="ECO:0000256" key="4">
    <source>
        <dbReference type="ARBA" id="ARBA00022692"/>
    </source>
</evidence>
<keyword evidence="7 9" id="KW-0808">Transferase</keyword>
<evidence type="ECO:0000256" key="5">
    <source>
        <dbReference type="ARBA" id="ARBA00022989"/>
    </source>
</evidence>
<feature type="transmembrane region" description="Helical" evidence="8">
    <location>
        <begin position="417"/>
        <end position="434"/>
    </location>
</feature>
<dbReference type="GO" id="GO:0042121">
    <property type="term" value="P:alginic acid biosynthetic process"/>
    <property type="evidence" value="ECO:0007669"/>
    <property type="project" value="InterPro"/>
</dbReference>
<dbReference type="EMBL" id="LSDG01000002">
    <property type="protein sequence ID" value="KXB68381.1"/>
    <property type="molecule type" value="Genomic_DNA"/>
</dbReference>
<keyword evidence="3 7" id="KW-1003">Cell membrane</keyword>
<evidence type="ECO:0000313" key="9">
    <source>
        <dbReference type="EMBL" id="KXB68381.1"/>
    </source>
</evidence>
<dbReference type="InterPro" id="IPR024194">
    <property type="entry name" value="Ac/AlaTfrase_AlgI/DltB"/>
</dbReference>
<proteinExistence type="inferred from homology"/>
<organism evidence="9 10">
    <name type="scientific">Aedoeadaptatus coxii</name>
    <dbReference type="NCBI Taxonomy" id="755172"/>
    <lineage>
        <taxon>Bacteria</taxon>
        <taxon>Bacillati</taxon>
        <taxon>Bacillota</taxon>
        <taxon>Tissierellia</taxon>
        <taxon>Tissierellales</taxon>
        <taxon>Peptoniphilaceae</taxon>
        <taxon>Aedoeadaptatus</taxon>
    </lineage>
</organism>
<evidence type="ECO:0000256" key="6">
    <source>
        <dbReference type="ARBA" id="ARBA00023136"/>
    </source>
</evidence>
<comment type="subcellular location">
    <subcellularLocation>
        <location evidence="1">Cell membrane</location>
        <topology evidence="1">Multi-pass membrane protein</topology>
    </subcellularLocation>
</comment>
<dbReference type="GO" id="GO:0016746">
    <property type="term" value="F:acyltransferase activity"/>
    <property type="evidence" value="ECO:0007669"/>
    <property type="project" value="UniProtKB-KW"/>
</dbReference>
<evidence type="ECO:0000256" key="1">
    <source>
        <dbReference type="ARBA" id="ARBA00004651"/>
    </source>
</evidence>
<evidence type="ECO:0000313" key="10">
    <source>
        <dbReference type="Proteomes" id="UP000070442"/>
    </source>
</evidence>
<dbReference type="PANTHER" id="PTHR13285">
    <property type="entry name" value="ACYLTRANSFERASE"/>
    <property type="match status" value="1"/>
</dbReference>
<reference evidence="10" key="1">
    <citation type="submission" date="2016-01" db="EMBL/GenBank/DDBJ databases">
        <authorList>
            <person name="Mitreva M."/>
            <person name="Pepin K.H."/>
            <person name="Mihindukulasuriya K.A."/>
            <person name="Fulton R."/>
            <person name="Fronick C."/>
            <person name="O'Laughlin M."/>
            <person name="Miner T."/>
            <person name="Herter B."/>
            <person name="Rosa B.A."/>
            <person name="Cordes M."/>
            <person name="Tomlinson C."/>
            <person name="Wollam A."/>
            <person name="Palsikar V.B."/>
            <person name="Mardis E.R."/>
            <person name="Wilson R.K."/>
        </authorList>
    </citation>
    <scope>NUCLEOTIDE SEQUENCE [LARGE SCALE GENOMIC DNA]</scope>
    <source>
        <strain evidence="10">DNF00729</strain>
    </source>
</reference>
<evidence type="ECO:0000256" key="3">
    <source>
        <dbReference type="ARBA" id="ARBA00022475"/>
    </source>
</evidence>
<feature type="transmembrane region" description="Helical" evidence="8">
    <location>
        <begin position="6"/>
        <end position="22"/>
    </location>
</feature>
<dbReference type="RefSeq" id="WP_068366103.1">
    <property type="nucleotide sequence ID" value="NZ_KQ960155.1"/>
</dbReference>
<keyword evidence="5 8" id="KW-1133">Transmembrane helix</keyword>
<dbReference type="InterPro" id="IPR028362">
    <property type="entry name" value="AlgI"/>
</dbReference>
<feature type="transmembrane region" description="Helical" evidence="8">
    <location>
        <begin position="29"/>
        <end position="55"/>
    </location>
</feature>
<dbReference type="InterPro" id="IPR051085">
    <property type="entry name" value="MB_O-acyltransferase"/>
</dbReference>
<keyword evidence="6 7" id="KW-0472">Membrane</keyword>
<dbReference type="Pfam" id="PF03062">
    <property type="entry name" value="MBOAT"/>
    <property type="match status" value="1"/>
</dbReference>
<sequence>MLFNSIQYLIFFPLVVILYFLCPRKIKKAFLLGASFFFYSCWNVKYTLLMMLSIVLTYLTGRMVEGTENINRRKFYVFLCFAANLGILFIFKYFNFAVATANRIGTLWGASPINLGINVLLPVGISFYTFQALGYTIDVYRGDLKAEKNLLHYALFVSFFPQLVAGPIERSTHLLPKLKKDHSFTYDNLILGGVDLIWGFFLKLVIADRVAIFVNEVFPRYGEFSSGSLLLAACFFTVQIYCDFYSYSLIAKGSAKVLGIDLMDNFKEPLFSKSIVEFWRRWHISLSGWFRDYLYIPLGGNRKGNIRHLVNILVVFAVSGLWHGAATTFVLWGMIHGFFNALEAVIKKKRGKRERGNILVAAIQHLYTFAVVVFAFVFFRADSTSQGLGLIKNMVTGTWSGGTFLNEIAKSQMGTRGLYAALCGVGLLVIVDAMKYKGVNLREKIANTSWPLRMALFLALFFCTLVFGVYGPGYSESQFIYFQF</sequence>
<comment type="caution">
    <text evidence="9">The sequence shown here is derived from an EMBL/GenBank/DDBJ whole genome shotgun (WGS) entry which is preliminary data.</text>
</comment>
<dbReference type="InterPro" id="IPR004299">
    <property type="entry name" value="MBOAT_fam"/>
</dbReference>
<evidence type="ECO:0000256" key="2">
    <source>
        <dbReference type="ARBA" id="ARBA00010323"/>
    </source>
</evidence>
<feature type="transmembrane region" description="Helical" evidence="8">
    <location>
        <begin position="358"/>
        <end position="379"/>
    </location>
</feature>
<feature type="transmembrane region" description="Helical" evidence="8">
    <location>
        <begin position="227"/>
        <end position="247"/>
    </location>
</feature>
<protein>
    <submittedName>
        <fullName evidence="9">Putative alginate O-acetyltransferase AlgI</fullName>
    </submittedName>
</protein>
<dbReference type="PATRIC" id="fig|755172.3.peg.89"/>
<evidence type="ECO:0000256" key="8">
    <source>
        <dbReference type="SAM" id="Phobius"/>
    </source>
</evidence>
<dbReference type="GO" id="GO:0005886">
    <property type="term" value="C:plasma membrane"/>
    <property type="evidence" value="ECO:0007669"/>
    <property type="project" value="UniProtKB-SubCell"/>
</dbReference>
<feature type="transmembrane region" description="Helical" evidence="8">
    <location>
        <begin position="150"/>
        <end position="168"/>
    </location>
</feature>
<feature type="transmembrane region" description="Helical" evidence="8">
    <location>
        <begin position="189"/>
        <end position="207"/>
    </location>
</feature>
<comment type="similarity">
    <text evidence="2 7">Belongs to the membrane-bound acyltransferase family.</text>
</comment>
<name>A0A134AKY7_9FIRM</name>
<gene>
    <name evidence="9" type="ORF">HMPREF1863_00093</name>
</gene>
<feature type="transmembrane region" description="Helical" evidence="8">
    <location>
        <begin position="75"/>
        <end position="94"/>
    </location>
</feature>
<dbReference type="OrthoDB" id="9805788at2"/>
<feature type="transmembrane region" description="Helical" evidence="8">
    <location>
        <begin position="106"/>
        <end position="130"/>
    </location>
</feature>
<evidence type="ECO:0000256" key="7">
    <source>
        <dbReference type="PIRNR" id="PIRNR016636"/>
    </source>
</evidence>
<dbReference type="AlphaFoldDB" id="A0A134AKY7"/>
<keyword evidence="7" id="KW-0012">Acyltransferase</keyword>
<accession>A0A134AKY7</accession>
<keyword evidence="4 8" id="KW-0812">Transmembrane</keyword>
<feature type="transmembrane region" description="Helical" evidence="8">
    <location>
        <begin position="455"/>
        <end position="474"/>
    </location>
</feature>
<dbReference type="PANTHER" id="PTHR13285:SF18">
    <property type="entry name" value="PROTEIN-CYSTEINE N-PALMITOYLTRANSFERASE RASP"/>
    <property type="match status" value="1"/>
</dbReference>
<dbReference type="PIRSF" id="PIRSF016636">
    <property type="entry name" value="AlgI_DltB"/>
    <property type="match status" value="1"/>
</dbReference>
<keyword evidence="10" id="KW-1185">Reference proteome</keyword>
<dbReference type="STRING" id="755172.HMPREF1863_00093"/>
<dbReference type="PIRSF" id="PIRSF500217">
    <property type="entry name" value="AlgI"/>
    <property type="match status" value="1"/>
</dbReference>